<evidence type="ECO:0000256" key="5">
    <source>
        <dbReference type="ARBA" id="ARBA00022771"/>
    </source>
</evidence>
<evidence type="ECO:0000256" key="4">
    <source>
        <dbReference type="ARBA" id="ARBA00022723"/>
    </source>
</evidence>
<evidence type="ECO:0000313" key="11">
    <source>
        <dbReference type="Proteomes" id="UP001219933"/>
    </source>
</evidence>
<keyword evidence="5" id="KW-0863">Zinc-finger</keyword>
<dbReference type="InterPro" id="IPR036236">
    <property type="entry name" value="Znf_C2H2_sf"/>
</dbReference>
<evidence type="ECO:0000313" key="10">
    <source>
        <dbReference type="EMBL" id="WFD34132.1"/>
    </source>
</evidence>
<reference evidence="10" key="1">
    <citation type="submission" date="2023-03" db="EMBL/GenBank/DDBJ databases">
        <title>Mating type loci evolution in Malassezia.</title>
        <authorList>
            <person name="Coelho M.A."/>
        </authorList>
    </citation>
    <scope>NUCLEOTIDE SEQUENCE</scope>
    <source>
        <strain evidence="10">CBS 11721</strain>
    </source>
</reference>
<keyword evidence="7" id="KW-0539">Nucleus</keyword>
<dbReference type="Pfam" id="PF12874">
    <property type="entry name" value="zf-met"/>
    <property type="match status" value="1"/>
</dbReference>
<keyword evidence="4" id="KW-0479">Metal-binding</keyword>
<proteinExistence type="inferred from homology"/>
<dbReference type="GO" id="GO:0008270">
    <property type="term" value="F:zinc ion binding"/>
    <property type="evidence" value="ECO:0007669"/>
    <property type="project" value="UniProtKB-KW"/>
</dbReference>
<dbReference type="GO" id="GO:0000398">
    <property type="term" value="P:mRNA splicing, via spliceosome"/>
    <property type="evidence" value="ECO:0007669"/>
    <property type="project" value="InterPro"/>
</dbReference>
<dbReference type="AlphaFoldDB" id="A0AAF0EWN3"/>
<dbReference type="GO" id="GO:0003910">
    <property type="term" value="F:DNA ligase (ATP) activity"/>
    <property type="evidence" value="ECO:0007669"/>
    <property type="project" value="UniProtKB-EC"/>
</dbReference>
<sequence>MSETSVFENARLTHEEIEQYEEALANTLSTPPHSSSHRLQLQWKLAGSSLLDGLVARYQTLAEIYNDPAHEMRAEYDALASQDETNVEEGPFAEFYERLGRLNEYYRKYPERAVALNSSAGPSLLTDSGLAEALDMTVIDREFSGEELGGRFLDLYVPYDAFINLKGTKRLSYLDYISSFDRILTDSEVLPTSTKRTEAYQAYISQLRAYLDSFLHKTRPLEDMDIITTNASASFDAQWPLGQVPGWPMREDTLYPSSRPSEDGIWCSACKKSYAKQTVYDAHLESARHKKMAARGDTQSSTANSVSSVEQAKRALRAKLIARDEALVRAYGLVLMQIRDETRANVERKASLTEREREEEAEQLIAEQEEALVTGGMGYYVQDGEDERPDHVYNPLKLPLGWDGKPIPFWLFKMQGLSVGYTCEICSDHVYHGRQNFEKHFQESRHSFGMRALGLPNTVEFRDITRIKDAFALAEKLRRENKLEAEDEADMEEIEDEHGNAYTRKNYELLKRQGII</sequence>
<evidence type="ECO:0000256" key="3">
    <source>
        <dbReference type="ARBA" id="ARBA00022553"/>
    </source>
</evidence>
<dbReference type="Proteomes" id="UP001219933">
    <property type="component" value="Chromosome 1"/>
</dbReference>
<dbReference type="PROSITE" id="PS00028">
    <property type="entry name" value="ZINC_FINGER_C2H2_1"/>
    <property type="match status" value="1"/>
</dbReference>
<feature type="coiled-coil region" evidence="8">
    <location>
        <begin position="343"/>
        <end position="370"/>
    </location>
</feature>
<dbReference type="Pfam" id="PF12108">
    <property type="entry name" value="SF3a60_bindingd"/>
    <property type="match status" value="1"/>
</dbReference>
<dbReference type="InterPro" id="IPR024598">
    <property type="entry name" value="SF3a60/Prp9_C"/>
</dbReference>
<dbReference type="InterPro" id="IPR013087">
    <property type="entry name" value="Znf_C2H2_type"/>
</dbReference>
<dbReference type="InterPro" id="IPR051421">
    <property type="entry name" value="RNA_Proc_DNA_Dmg_Regulator"/>
</dbReference>
<dbReference type="PANTHER" id="PTHR12786:SF2">
    <property type="entry name" value="SPLICING FACTOR 3A SUBUNIT 3"/>
    <property type="match status" value="1"/>
</dbReference>
<dbReference type="EMBL" id="CP119877">
    <property type="protein sequence ID" value="WFD34132.1"/>
    <property type="molecule type" value="Genomic_DNA"/>
</dbReference>
<dbReference type="PROSITE" id="PS50171">
    <property type="entry name" value="ZF_MATRIN"/>
    <property type="match status" value="1"/>
</dbReference>
<keyword evidence="6" id="KW-0862">Zinc</keyword>
<dbReference type="InterPro" id="IPR000690">
    <property type="entry name" value="Matrin/U1-C_Znf_C2H2"/>
</dbReference>
<feature type="domain" description="Matrin-type" evidence="9">
    <location>
        <begin position="421"/>
        <end position="452"/>
    </location>
</feature>
<dbReference type="InterPro" id="IPR031774">
    <property type="entry name" value="SF3A3_dom"/>
</dbReference>
<dbReference type="GO" id="GO:0003723">
    <property type="term" value="F:RNA binding"/>
    <property type="evidence" value="ECO:0007669"/>
    <property type="project" value="InterPro"/>
</dbReference>
<dbReference type="Pfam" id="PF16837">
    <property type="entry name" value="SF3A3"/>
    <property type="match status" value="1"/>
</dbReference>
<evidence type="ECO:0000256" key="8">
    <source>
        <dbReference type="SAM" id="Coils"/>
    </source>
</evidence>
<accession>A0AAF0EWN3</accession>
<gene>
    <name evidence="10" type="primary">sap61</name>
    <name evidence="10" type="ORF">MCUN1_000967</name>
</gene>
<name>A0AAF0EWN3_9BASI</name>
<evidence type="ECO:0000256" key="2">
    <source>
        <dbReference type="ARBA" id="ARBA00008776"/>
    </source>
</evidence>
<dbReference type="Pfam" id="PF11931">
    <property type="entry name" value="SF3a60_Prp9_C"/>
    <property type="match status" value="1"/>
</dbReference>
<evidence type="ECO:0000259" key="9">
    <source>
        <dbReference type="PROSITE" id="PS50171"/>
    </source>
</evidence>
<comment type="similarity">
    <text evidence="2">Belongs to the SF3A3 family.</text>
</comment>
<dbReference type="InterPro" id="IPR021966">
    <property type="entry name" value="SF3a60_bindingd"/>
</dbReference>
<evidence type="ECO:0000256" key="1">
    <source>
        <dbReference type="ARBA" id="ARBA00004123"/>
    </source>
</evidence>
<dbReference type="PANTHER" id="PTHR12786">
    <property type="entry name" value="SPLICING FACTOR SF3A-RELATED"/>
    <property type="match status" value="1"/>
</dbReference>
<comment type="subcellular location">
    <subcellularLocation>
        <location evidence="1">Nucleus</location>
    </subcellularLocation>
</comment>
<organism evidence="10 11">
    <name type="scientific">Malassezia cuniculi</name>
    <dbReference type="NCBI Taxonomy" id="948313"/>
    <lineage>
        <taxon>Eukaryota</taxon>
        <taxon>Fungi</taxon>
        <taxon>Dikarya</taxon>
        <taxon>Basidiomycota</taxon>
        <taxon>Ustilaginomycotina</taxon>
        <taxon>Malasseziomycetes</taxon>
        <taxon>Malasseziales</taxon>
        <taxon>Malasseziaceae</taxon>
        <taxon>Malassezia</taxon>
    </lineage>
</organism>
<dbReference type="SUPFAM" id="SSF57667">
    <property type="entry name" value="beta-beta-alpha zinc fingers"/>
    <property type="match status" value="1"/>
</dbReference>
<protein>
    <submittedName>
        <fullName evidence="10">DNA ligase (ATP)</fullName>
        <ecNumber evidence="10">6.5.1.1</ecNumber>
    </submittedName>
</protein>
<evidence type="ECO:0000256" key="6">
    <source>
        <dbReference type="ARBA" id="ARBA00022833"/>
    </source>
</evidence>
<keyword evidence="3" id="KW-0597">Phosphoprotein</keyword>
<dbReference type="GO" id="GO:0005681">
    <property type="term" value="C:spliceosomal complex"/>
    <property type="evidence" value="ECO:0007669"/>
    <property type="project" value="InterPro"/>
</dbReference>
<keyword evidence="10" id="KW-0436">Ligase</keyword>
<keyword evidence="11" id="KW-1185">Reference proteome</keyword>
<dbReference type="EC" id="6.5.1.1" evidence="10"/>
<keyword evidence="8" id="KW-0175">Coiled coil</keyword>
<evidence type="ECO:0000256" key="7">
    <source>
        <dbReference type="ARBA" id="ARBA00023242"/>
    </source>
</evidence>